<keyword evidence="2" id="KW-1185">Reference proteome</keyword>
<accession>A0A1V4KIB4</accession>
<evidence type="ECO:0000313" key="2">
    <source>
        <dbReference type="Proteomes" id="UP000190648"/>
    </source>
</evidence>
<proteinExistence type="predicted"/>
<dbReference type="Proteomes" id="UP000190648">
    <property type="component" value="Unassembled WGS sequence"/>
</dbReference>
<comment type="caution">
    <text evidence="1">The sequence shown here is derived from an EMBL/GenBank/DDBJ whole genome shotgun (WGS) entry which is preliminary data.</text>
</comment>
<organism evidence="1 2">
    <name type="scientific">Patagioenas fasciata monilis</name>
    <dbReference type="NCBI Taxonomy" id="372326"/>
    <lineage>
        <taxon>Eukaryota</taxon>
        <taxon>Metazoa</taxon>
        <taxon>Chordata</taxon>
        <taxon>Craniata</taxon>
        <taxon>Vertebrata</taxon>
        <taxon>Euteleostomi</taxon>
        <taxon>Archelosauria</taxon>
        <taxon>Archosauria</taxon>
        <taxon>Dinosauria</taxon>
        <taxon>Saurischia</taxon>
        <taxon>Theropoda</taxon>
        <taxon>Coelurosauria</taxon>
        <taxon>Aves</taxon>
        <taxon>Neognathae</taxon>
        <taxon>Neoaves</taxon>
        <taxon>Columbimorphae</taxon>
        <taxon>Columbiformes</taxon>
        <taxon>Columbidae</taxon>
        <taxon>Patagioenas</taxon>
    </lineage>
</organism>
<sequence length="82" mass="9758">MLFSTAQIPPARKKDAVEAKNPLELLWEEKGWKVLTKICPMLQRKENFRNCYEMIPKAFQSREREKCHLNEQSWIEAEVPLL</sequence>
<reference evidence="1 2" key="1">
    <citation type="submission" date="2016-02" db="EMBL/GenBank/DDBJ databases">
        <title>Band-tailed pigeon sequencing and assembly.</title>
        <authorList>
            <person name="Soares A.E."/>
            <person name="Novak B.J."/>
            <person name="Rice E.S."/>
            <person name="O'Connell B."/>
            <person name="Chang D."/>
            <person name="Weber S."/>
            <person name="Shapiro B."/>
        </authorList>
    </citation>
    <scope>NUCLEOTIDE SEQUENCE [LARGE SCALE GENOMIC DNA]</scope>
    <source>
        <strain evidence="1">BTP2013</strain>
        <tissue evidence="1">Blood</tissue>
    </source>
</reference>
<protein>
    <submittedName>
        <fullName evidence="1">Uncharacterized protein</fullName>
    </submittedName>
</protein>
<dbReference type="EMBL" id="LSYS01003057">
    <property type="protein sequence ID" value="OPJ84210.1"/>
    <property type="molecule type" value="Genomic_DNA"/>
</dbReference>
<gene>
    <name evidence="1" type="ORF">AV530_015682</name>
</gene>
<evidence type="ECO:0000313" key="1">
    <source>
        <dbReference type="EMBL" id="OPJ84210.1"/>
    </source>
</evidence>
<dbReference type="AlphaFoldDB" id="A0A1V4KIB4"/>
<name>A0A1V4KIB4_PATFA</name>